<evidence type="ECO:0000259" key="5">
    <source>
        <dbReference type="Pfam" id="PF08281"/>
    </source>
</evidence>
<dbReference type="InterPro" id="IPR036388">
    <property type="entry name" value="WH-like_DNA-bd_sf"/>
</dbReference>
<dbReference type="InterPro" id="IPR039425">
    <property type="entry name" value="RNA_pol_sigma-70-like"/>
</dbReference>
<reference evidence="6" key="1">
    <citation type="journal article" date="2021" name="Gut Microbes">
        <title>A synthetic consortium of 100 gut commensals modulates the composition and function in a colon model of the microbiome of elderly subjects.</title>
        <authorList>
            <person name="Perez M."/>
            <person name="Ntemiri A."/>
            <person name="Tan H."/>
            <person name="Harris H.M.B."/>
            <person name="Roager H.M."/>
            <person name="Ribiere C."/>
            <person name="O'Toole P.W."/>
        </authorList>
    </citation>
    <scope>NUCLEOTIDE SEQUENCE</scope>
    <source>
        <strain evidence="6">MCC335</strain>
    </source>
</reference>
<proteinExistence type="inferred from homology"/>
<dbReference type="PANTHER" id="PTHR43133">
    <property type="entry name" value="RNA POLYMERASE ECF-TYPE SIGMA FACTO"/>
    <property type="match status" value="1"/>
</dbReference>
<dbReference type="InterPro" id="IPR013325">
    <property type="entry name" value="RNA_pol_sigma_r2"/>
</dbReference>
<dbReference type="EMBL" id="WQPS01000005">
    <property type="protein sequence ID" value="MBT9809390.1"/>
    <property type="molecule type" value="Genomic_DNA"/>
</dbReference>
<evidence type="ECO:0000256" key="2">
    <source>
        <dbReference type="ARBA" id="ARBA00023015"/>
    </source>
</evidence>
<dbReference type="GO" id="GO:0006352">
    <property type="term" value="P:DNA-templated transcription initiation"/>
    <property type="evidence" value="ECO:0007669"/>
    <property type="project" value="InterPro"/>
</dbReference>
<accession>A0AA41FDH6</accession>
<comment type="caution">
    <text evidence="6">The sequence shown here is derived from an EMBL/GenBank/DDBJ whole genome shotgun (WGS) entry which is preliminary data.</text>
</comment>
<dbReference type="InterPro" id="IPR013249">
    <property type="entry name" value="RNA_pol_sigma70_r4_t2"/>
</dbReference>
<dbReference type="RefSeq" id="WP_040417761.1">
    <property type="nucleotide sequence ID" value="NZ_CABJDD010000001.1"/>
</dbReference>
<dbReference type="Proteomes" id="UP000708338">
    <property type="component" value="Unassembled WGS sequence"/>
</dbReference>
<organism evidence="6 7">
    <name type="scientific">Enterocloster citroniae</name>
    <dbReference type="NCBI Taxonomy" id="358743"/>
    <lineage>
        <taxon>Bacteria</taxon>
        <taxon>Bacillati</taxon>
        <taxon>Bacillota</taxon>
        <taxon>Clostridia</taxon>
        <taxon>Lachnospirales</taxon>
        <taxon>Lachnospiraceae</taxon>
        <taxon>Enterocloster</taxon>
    </lineage>
</organism>
<name>A0AA41FDH6_9FIRM</name>
<keyword evidence="2" id="KW-0805">Transcription regulation</keyword>
<evidence type="ECO:0000313" key="7">
    <source>
        <dbReference type="Proteomes" id="UP000708338"/>
    </source>
</evidence>
<evidence type="ECO:0000313" key="6">
    <source>
        <dbReference type="EMBL" id="MBT9809390.1"/>
    </source>
</evidence>
<dbReference type="Gene3D" id="1.10.10.10">
    <property type="entry name" value="Winged helix-like DNA-binding domain superfamily/Winged helix DNA-binding domain"/>
    <property type="match status" value="1"/>
</dbReference>
<evidence type="ECO:0000256" key="4">
    <source>
        <dbReference type="ARBA" id="ARBA00023163"/>
    </source>
</evidence>
<sequence length="182" mass="21883">MDKKMDAEDKKKFEEMYLKFQYVLRKIAYLNEIPFDYIDDVVHDTFISYARYDYSLDLPPENLKMLLIKILKSRCMDYHRRMKRRSYGELDEEAYNTEDFPSHDKAANLSDFVVSKERCQALLVEIEKMPENWRQVAALKLIEGRPTKEVCEILNITEKACYSRVSRIRKYLETLLQDENWP</sequence>
<gene>
    <name evidence="6" type="ORF">GPL26_06965</name>
</gene>
<dbReference type="Pfam" id="PF08281">
    <property type="entry name" value="Sigma70_r4_2"/>
    <property type="match status" value="1"/>
</dbReference>
<dbReference type="GO" id="GO:0016987">
    <property type="term" value="F:sigma factor activity"/>
    <property type="evidence" value="ECO:0007669"/>
    <property type="project" value="UniProtKB-KW"/>
</dbReference>
<protein>
    <submittedName>
        <fullName evidence="6">Sigma-70 family RNA polymerase sigma factor</fullName>
    </submittedName>
</protein>
<dbReference type="NCBIfam" id="TIGR02937">
    <property type="entry name" value="sigma70-ECF"/>
    <property type="match status" value="1"/>
</dbReference>
<dbReference type="PANTHER" id="PTHR43133:SF46">
    <property type="entry name" value="RNA POLYMERASE SIGMA-70 FACTOR ECF SUBFAMILY"/>
    <property type="match status" value="1"/>
</dbReference>
<dbReference type="SUPFAM" id="SSF88946">
    <property type="entry name" value="Sigma2 domain of RNA polymerase sigma factors"/>
    <property type="match status" value="1"/>
</dbReference>
<keyword evidence="4" id="KW-0804">Transcription</keyword>
<evidence type="ECO:0000256" key="3">
    <source>
        <dbReference type="ARBA" id="ARBA00023082"/>
    </source>
</evidence>
<keyword evidence="3" id="KW-0731">Sigma factor</keyword>
<evidence type="ECO:0000256" key="1">
    <source>
        <dbReference type="ARBA" id="ARBA00010641"/>
    </source>
</evidence>
<dbReference type="InterPro" id="IPR014284">
    <property type="entry name" value="RNA_pol_sigma-70_dom"/>
</dbReference>
<dbReference type="GO" id="GO:0003677">
    <property type="term" value="F:DNA binding"/>
    <property type="evidence" value="ECO:0007669"/>
    <property type="project" value="InterPro"/>
</dbReference>
<dbReference type="Gene3D" id="1.10.1740.10">
    <property type="match status" value="1"/>
</dbReference>
<dbReference type="SUPFAM" id="SSF88659">
    <property type="entry name" value="Sigma3 and sigma4 domains of RNA polymerase sigma factors"/>
    <property type="match status" value="1"/>
</dbReference>
<dbReference type="AlphaFoldDB" id="A0AA41FDH6"/>
<feature type="domain" description="RNA polymerase sigma factor 70 region 4 type 2" evidence="5">
    <location>
        <begin position="120"/>
        <end position="172"/>
    </location>
</feature>
<comment type="similarity">
    <text evidence="1">Belongs to the sigma-70 factor family. ECF subfamily.</text>
</comment>
<dbReference type="InterPro" id="IPR013324">
    <property type="entry name" value="RNA_pol_sigma_r3/r4-like"/>
</dbReference>